<evidence type="ECO:0000259" key="2">
    <source>
        <dbReference type="PROSITE" id="PS50106"/>
    </source>
</evidence>
<dbReference type="InterPro" id="IPR001478">
    <property type="entry name" value="PDZ"/>
</dbReference>
<dbReference type="PROSITE" id="PS50106">
    <property type="entry name" value="PDZ"/>
    <property type="match status" value="1"/>
</dbReference>
<dbReference type="OrthoDB" id="42382at2759"/>
<dbReference type="EMBL" id="CM012439">
    <property type="protein sequence ID" value="RVE74990.1"/>
    <property type="molecule type" value="Genomic_DNA"/>
</dbReference>
<dbReference type="GO" id="GO:0005125">
    <property type="term" value="F:cytokine activity"/>
    <property type="evidence" value="ECO:0007669"/>
    <property type="project" value="InterPro"/>
</dbReference>
<name>A0A437DJU8_ORYJA</name>
<evidence type="ECO:0000256" key="1">
    <source>
        <dbReference type="SAM" id="MobiDB-lite"/>
    </source>
</evidence>
<feature type="region of interest" description="Disordered" evidence="1">
    <location>
        <begin position="87"/>
        <end position="106"/>
    </location>
</feature>
<feature type="compositionally biased region" description="Polar residues" evidence="1">
    <location>
        <begin position="94"/>
        <end position="103"/>
    </location>
</feature>
<reference evidence="3 4" key="2">
    <citation type="submission" date="2019-01" db="EMBL/GenBank/DDBJ databases">
        <title>A chromosome length genome reference of the Java medaka (oryzias javanicus).</title>
        <authorList>
            <person name="Herpin A."/>
            <person name="Takehana Y."/>
            <person name="Naruse K."/>
            <person name="Ansai S."/>
            <person name="Kawaguchi M."/>
        </authorList>
    </citation>
    <scope>NUCLEOTIDE SEQUENCE [LARGE SCALE GENOMIC DNA]</scope>
    <source>
        <strain evidence="3">RS831</strain>
        <tissue evidence="3">Whole body</tissue>
    </source>
</reference>
<dbReference type="GO" id="GO:0050930">
    <property type="term" value="P:induction of positive chemotaxis"/>
    <property type="evidence" value="ECO:0007669"/>
    <property type="project" value="InterPro"/>
</dbReference>
<feature type="compositionally biased region" description="Polar residues" evidence="1">
    <location>
        <begin position="346"/>
        <end position="361"/>
    </location>
</feature>
<evidence type="ECO:0000313" key="4">
    <source>
        <dbReference type="Proteomes" id="UP000283210"/>
    </source>
</evidence>
<sequence length="379" mass="40232">MESQGLGFSIVGGRDSLHGPMGIYVKTIFPAGAAAADGRLQQGDQILEVNGEALRGLTHCEALQTFKQVRKGLLTLVVRTTLRGGPVGRGPSARLQSRPNSVPAQMDPEVHTTATGLEVGRCQLFLDVLKEVEPPAEQTLFLLVSPQRPACLGSDCAVFPLTSHVLGSTSTSSLQDPRAQDGRLRFGDELVEINDTLVHGATLNDVYSLLSTCREGPVHIVISRHPDPEVSELQLRTAIAQAVDAIQLRRGRSHWSMDGPCRGFPAVIGGDTPESSSRAWAEQRWRSRLQDAASEDGYNGDSSSSGRGSPVPDLTGPGATPPAGRQEAAGRADTRSAAPSRPAVQTERSPSSCSSQLQTGSDHAERFKSAWMSPPGPPA</sequence>
<dbReference type="GO" id="GO:0030595">
    <property type="term" value="P:leukocyte chemotaxis"/>
    <property type="evidence" value="ECO:0007669"/>
    <property type="project" value="TreeGrafter"/>
</dbReference>
<dbReference type="Proteomes" id="UP000283210">
    <property type="component" value="Chromosome 3"/>
</dbReference>
<dbReference type="Gene3D" id="2.30.42.10">
    <property type="match status" value="2"/>
</dbReference>
<keyword evidence="4" id="KW-1185">Reference proteome</keyword>
<protein>
    <recommendedName>
        <fullName evidence="2">PDZ domain-containing protein</fullName>
    </recommendedName>
</protein>
<organism evidence="3 4">
    <name type="scientific">Oryzias javanicus</name>
    <name type="common">Javanese ricefish</name>
    <name type="synonym">Aplocheilus javanicus</name>
    <dbReference type="NCBI Taxonomy" id="123683"/>
    <lineage>
        <taxon>Eukaryota</taxon>
        <taxon>Metazoa</taxon>
        <taxon>Chordata</taxon>
        <taxon>Craniata</taxon>
        <taxon>Vertebrata</taxon>
        <taxon>Euteleostomi</taxon>
        <taxon>Actinopterygii</taxon>
        <taxon>Neopterygii</taxon>
        <taxon>Teleostei</taxon>
        <taxon>Neoteleostei</taxon>
        <taxon>Acanthomorphata</taxon>
        <taxon>Ovalentaria</taxon>
        <taxon>Atherinomorphae</taxon>
        <taxon>Beloniformes</taxon>
        <taxon>Adrianichthyidae</taxon>
        <taxon>Oryziinae</taxon>
        <taxon>Oryzias</taxon>
    </lineage>
</organism>
<feature type="region of interest" description="Disordered" evidence="1">
    <location>
        <begin position="264"/>
        <end position="379"/>
    </location>
</feature>
<reference evidence="3 4" key="1">
    <citation type="submission" date="2018-11" db="EMBL/GenBank/DDBJ databases">
        <authorList>
            <person name="Lopez-Roques C."/>
            <person name="Donnadieu C."/>
            <person name="Bouchez O."/>
            <person name="Klopp C."/>
            <person name="Cabau C."/>
            <person name="Zahm M."/>
        </authorList>
    </citation>
    <scope>NUCLEOTIDE SEQUENCE [LARGE SCALE GENOMIC DNA]</scope>
    <source>
        <strain evidence="3">RS831</strain>
        <tissue evidence="3">Whole body</tissue>
    </source>
</reference>
<evidence type="ECO:0000313" key="3">
    <source>
        <dbReference type="EMBL" id="RVE74990.1"/>
    </source>
</evidence>
<dbReference type="GO" id="GO:0042609">
    <property type="term" value="F:CD4 receptor binding"/>
    <property type="evidence" value="ECO:0007669"/>
    <property type="project" value="TreeGrafter"/>
</dbReference>
<accession>A0A437DJU8</accession>
<proteinExistence type="predicted"/>
<dbReference type="SMART" id="SM00228">
    <property type="entry name" value="PDZ"/>
    <property type="match status" value="2"/>
</dbReference>
<dbReference type="AlphaFoldDB" id="A0A437DJU8"/>
<dbReference type="PANTHER" id="PTHR48484:SF2">
    <property type="entry name" value="PRO-INTERLEUKIN-16"/>
    <property type="match status" value="1"/>
</dbReference>
<dbReference type="InterPro" id="IPR036034">
    <property type="entry name" value="PDZ_sf"/>
</dbReference>
<dbReference type="PANTHER" id="PTHR48484">
    <property type="entry name" value="PRO-INTERLEUKIN-16"/>
    <property type="match status" value="1"/>
</dbReference>
<dbReference type="SUPFAM" id="SSF50156">
    <property type="entry name" value="PDZ domain-like"/>
    <property type="match status" value="2"/>
</dbReference>
<dbReference type="Pfam" id="PF00595">
    <property type="entry name" value="PDZ"/>
    <property type="match status" value="1"/>
</dbReference>
<gene>
    <name evidence="3" type="ORF">OJAV_G00027580</name>
</gene>
<dbReference type="InterPro" id="IPR055287">
    <property type="entry name" value="IL-16-like"/>
</dbReference>
<feature type="domain" description="PDZ" evidence="2">
    <location>
        <begin position="1"/>
        <end position="81"/>
    </location>
</feature>
<dbReference type="CDD" id="cd06759">
    <property type="entry name" value="PDZ3_PDZD2-PDZ1_hPro-IL-16-like"/>
    <property type="match status" value="1"/>
</dbReference>